<sequence>MASRSIPTPATVDEEDGRMSAAKDVIGASEVFSQLLASEASAWSREEGMGVVLADPGTSAGPWEQAPGVGGQLIQMSYWHFNTYKYKACPDIEEHSQLLQEPRVLKQARKQRSKG</sequence>
<proteinExistence type="predicted"/>
<name>C3Y6U8_BRAFL</name>
<dbReference type="InParanoid" id="C3Y6U8"/>
<gene>
    <name evidence="1" type="ORF">BRAFLDRAFT_74997</name>
</gene>
<evidence type="ECO:0000313" key="1">
    <source>
        <dbReference type="EMBL" id="EEN64058.1"/>
    </source>
</evidence>
<dbReference type="AlphaFoldDB" id="C3Y6U8"/>
<reference evidence="1" key="1">
    <citation type="journal article" date="2008" name="Nature">
        <title>The amphioxus genome and the evolution of the chordate karyotype.</title>
        <authorList>
            <consortium name="US DOE Joint Genome Institute (JGI-PGF)"/>
            <person name="Putnam N.H."/>
            <person name="Butts T."/>
            <person name="Ferrier D.E.K."/>
            <person name="Furlong R.F."/>
            <person name="Hellsten U."/>
            <person name="Kawashima T."/>
            <person name="Robinson-Rechavi M."/>
            <person name="Shoguchi E."/>
            <person name="Terry A."/>
            <person name="Yu J.-K."/>
            <person name="Benito-Gutierrez E.L."/>
            <person name="Dubchak I."/>
            <person name="Garcia-Fernandez J."/>
            <person name="Gibson-Brown J.J."/>
            <person name="Grigoriev I.V."/>
            <person name="Horton A.C."/>
            <person name="de Jong P.J."/>
            <person name="Jurka J."/>
            <person name="Kapitonov V.V."/>
            <person name="Kohara Y."/>
            <person name="Kuroki Y."/>
            <person name="Lindquist E."/>
            <person name="Lucas S."/>
            <person name="Osoegawa K."/>
            <person name="Pennacchio L.A."/>
            <person name="Salamov A.A."/>
            <person name="Satou Y."/>
            <person name="Sauka-Spengler T."/>
            <person name="Schmutz J."/>
            <person name="Shin-I T."/>
            <person name="Toyoda A."/>
            <person name="Bronner-Fraser M."/>
            <person name="Fujiyama A."/>
            <person name="Holland L.Z."/>
            <person name="Holland P.W.H."/>
            <person name="Satoh N."/>
            <person name="Rokhsar D.S."/>
        </authorList>
    </citation>
    <scope>NUCLEOTIDE SEQUENCE [LARGE SCALE GENOMIC DNA]</scope>
    <source>
        <strain evidence="1">S238N-H82</strain>
        <tissue evidence="1">Testes</tissue>
    </source>
</reference>
<organism>
    <name type="scientific">Branchiostoma floridae</name>
    <name type="common">Florida lancelet</name>
    <name type="synonym">Amphioxus</name>
    <dbReference type="NCBI Taxonomy" id="7739"/>
    <lineage>
        <taxon>Eukaryota</taxon>
        <taxon>Metazoa</taxon>
        <taxon>Chordata</taxon>
        <taxon>Cephalochordata</taxon>
        <taxon>Leptocardii</taxon>
        <taxon>Amphioxiformes</taxon>
        <taxon>Branchiostomatidae</taxon>
        <taxon>Branchiostoma</taxon>
    </lineage>
</organism>
<dbReference type="EMBL" id="GG666488">
    <property type="protein sequence ID" value="EEN64058.1"/>
    <property type="molecule type" value="Genomic_DNA"/>
</dbReference>
<accession>C3Y6U8</accession>
<protein>
    <submittedName>
        <fullName evidence="1">Uncharacterized protein</fullName>
    </submittedName>
</protein>